<dbReference type="AlphaFoldDB" id="A0A9P8W899"/>
<gene>
    <name evidence="1" type="ORF">B0T10DRAFT_604289</name>
</gene>
<accession>A0A9P8W899</accession>
<dbReference type="EMBL" id="JAGPYM010000006">
    <property type="protein sequence ID" value="KAH6893022.1"/>
    <property type="molecule type" value="Genomic_DNA"/>
</dbReference>
<name>A0A9P8W899_9HYPO</name>
<evidence type="ECO:0000313" key="1">
    <source>
        <dbReference type="EMBL" id="KAH6893022.1"/>
    </source>
</evidence>
<organism evidence="1 2">
    <name type="scientific">Thelonectria olida</name>
    <dbReference type="NCBI Taxonomy" id="1576542"/>
    <lineage>
        <taxon>Eukaryota</taxon>
        <taxon>Fungi</taxon>
        <taxon>Dikarya</taxon>
        <taxon>Ascomycota</taxon>
        <taxon>Pezizomycotina</taxon>
        <taxon>Sordariomycetes</taxon>
        <taxon>Hypocreomycetidae</taxon>
        <taxon>Hypocreales</taxon>
        <taxon>Nectriaceae</taxon>
        <taxon>Thelonectria</taxon>
    </lineage>
</organism>
<reference evidence="1 2" key="1">
    <citation type="journal article" date="2021" name="Nat. Commun.">
        <title>Genetic determinants of endophytism in the Arabidopsis root mycobiome.</title>
        <authorList>
            <person name="Mesny F."/>
            <person name="Miyauchi S."/>
            <person name="Thiergart T."/>
            <person name="Pickel B."/>
            <person name="Atanasova L."/>
            <person name="Karlsson M."/>
            <person name="Huettel B."/>
            <person name="Barry K.W."/>
            <person name="Haridas S."/>
            <person name="Chen C."/>
            <person name="Bauer D."/>
            <person name="Andreopoulos W."/>
            <person name="Pangilinan J."/>
            <person name="LaButti K."/>
            <person name="Riley R."/>
            <person name="Lipzen A."/>
            <person name="Clum A."/>
            <person name="Drula E."/>
            <person name="Henrissat B."/>
            <person name="Kohler A."/>
            <person name="Grigoriev I.V."/>
            <person name="Martin F.M."/>
            <person name="Hacquard S."/>
        </authorList>
    </citation>
    <scope>NUCLEOTIDE SEQUENCE [LARGE SCALE GENOMIC DNA]</scope>
    <source>
        <strain evidence="1 2">MPI-CAGE-CH-0241</strain>
    </source>
</reference>
<protein>
    <submittedName>
        <fullName evidence="1">Uncharacterized protein</fullName>
    </submittedName>
</protein>
<sequence>MDFIANNTPIVLQTISKVFNACTNKAHKVITTVTLFLDSVIQLEDDDTFELVEPVSPEPLDRFPFSRLFEHGDRNPLIASDLKHIRDRIYYFVWDSQRTNLKQDTDFVLDSWGITRNVHRKGWGGDGDNEGEDALKLIHWDTGLLFANKAISQDFARYIYSVNTVGIYLPIHARPHVLSGGCMREGQLRETLSRFEMPNKRLFAKYTRDVVVVIEDVSGDDEDLYGDWFYDEDVDGERSPLAIVCEALSGWRFGEPYDNESDDRTLHVKAILGRPEEDDKENEERRLWNASRPFYPLPFTE</sequence>
<proteinExistence type="predicted"/>
<dbReference type="OrthoDB" id="5245035at2759"/>
<dbReference type="Proteomes" id="UP000777438">
    <property type="component" value="Unassembled WGS sequence"/>
</dbReference>
<comment type="caution">
    <text evidence="1">The sequence shown here is derived from an EMBL/GenBank/DDBJ whole genome shotgun (WGS) entry which is preliminary data.</text>
</comment>
<keyword evidence="2" id="KW-1185">Reference proteome</keyword>
<evidence type="ECO:0000313" key="2">
    <source>
        <dbReference type="Proteomes" id="UP000777438"/>
    </source>
</evidence>